<comment type="caution">
    <text evidence="2">The sequence shown here is derived from an EMBL/GenBank/DDBJ whole genome shotgun (WGS) entry which is preliminary data.</text>
</comment>
<keyword evidence="3" id="KW-1185">Reference proteome</keyword>
<reference evidence="2 3" key="1">
    <citation type="submission" date="2021-05" db="EMBL/GenBank/DDBJ databases">
        <title>A Polyphasic approach of four new species of the genus Ohtaekwangia: Ohtaekwangia histidinii sp. nov., Ohtaekwangia cretensis sp. nov., Ohtaekwangia indiensis sp. nov., Ohtaekwangia reichenbachii sp. nov. from diverse environment.</title>
        <authorList>
            <person name="Octaviana S."/>
        </authorList>
    </citation>
    <scope>NUCLEOTIDE SEQUENCE [LARGE SCALE GENOMIC DNA]</scope>
    <source>
        <strain evidence="2 3">PWU37</strain>
    </source>
</reference>
<keyword evidence="1" id="KW-0472">Membrane</keyword>
<feature type="transmembrane region" description="Helical" evidence="1">
    <location>
        <begin position="186"/>
        <end position="207"/>
    </location>
</feature>
<name>A0AAP2DDK3_9BACT</name>
<gene>
    <name evidence="2" type="ORF">KK078_21805</name>
</gene>
<feature type="transmembrane region" description="Helical" evidence="1">
    <location>
        <begin position="67"/>
        <end position="94"/>
    </location>
</feature>
<organism evidence="2 3">
    <name type="scientific">Dawidia soli</name>
    <dbReference type="NCBI Taxonomy" id="2782352"/>
    <lineage>
        <taxon>Bacteria</taxon>
        <taxon>Pseudomonadati</taxon>
        <taxon>Bacteroidota</taxon>
        <taxon>Cytophagia</taxon>
        <taxon>Cytophagales</taxon>
        <taxon>Chryseotaleaceae</taxon>
        <taxon>Dawidia</taxon>
    </lineage>
</organism>
<dbReference type="RefSeq" id="WP_254092439.1">
    <property type="nucleotide sequence ID" value="NZ_JAHESC010000037.1"/>
</dbReference>
<accession>A0AAP2DDK3</accession>
<keyword evidence="1" id="KW-1133">Transmembrane helix</keyword>
<evidence type="ECO:0000256" key="1">
    <source>
        <dbReference type="SAM" id="Phobius"/>
    </source>
</evidence>
<feature type="transmembrane region" description="Helical" evidence="1">
    <location>
        <begin position="227"/>
        <end position="250"/>
    </location>
</feature>
<sequence>MKDIEDYLLSHEGRLLTKLTSNYQDLNKNLLYAFSVAFVFALAYFNILKDTSVFGVEINLSSEQVLIILPLIQLIPYFLVNNCVQSIANIIMLLHDNTNAILSKNPSARPFQKEDLGFYSEGIGSLQLQFSKWIVKRYLSKSDFSFSLDVPGDSSLLTKIRYTVRLPFKIIAYIPRLSGSIMHTSVWVLFLVLIYILPLLSSLAILYKAKLQYIFLEFTFDDLLREHVLISLCLFAMISYTLLSNLRLYLLYFKELVDLKDSFSVGAIIQIRGTMKSLLAYYRKSGGV</sequence>
<dbReference type="Proteomes" id="UP001319180">
    <property type="component" value="Unassembled WGS sequence"/>
</dbReference>
<proteinExistence type="predicted"/>
<feature type="transmembrane region" description="Helical" evidence="1">
    <location>
        <begin position="30"/>
        <end position="47"/>
    </location>
</feature>
<protein>
    <submittedName>
        <fullName evidence="2">Uncharacterized protein</fullName>
    </submittedName>
</protein>
<keyword evidence="1" id="KW-0812">Transmembrane</keyword>
<evidence type="ECO:0000313" key="3">
    <source>
        <dbReference type="Proteomes" id="UP001319180"/>
    </source>
</evidence>
<dbReference type="EMBL" id="JAHESC010000037">
    <property type="protein sequence ID" value="MBT1689216.1"/>
    <property type="molecule type" value="Genomic_DNA"/>
</dbReference>
<evidence type="ECO:0000313" key="2">
    <source>
        <dbReference type="EMBL" id="MBT1689216.1"/>
    </source>
</evidence>
<dbReference type="AlphaFoldDB" id="A0AAP2DDK3"/>